<reference evidence="2" key="1">
    <citation type="submission" date="2016-10" db="EMBL/GenBank/DDBJ databases">
        <authorList>
            <person name="Varghese N."/>
            <person name="Submissions S."/>
        </authorList>
    </citation>
    <scope>NUCLEOTIDE SEQUENCE [LARGE SCALE GENOMIC DNA]</scope>
    <source>
        <strain evidence="2">DSM 13327</strain>
    </source>
</reference>
<gene>
    <name evidence="1" type="ORF">SAMN04490355_100747</name>
</gene>
<evidence type="ECO:0000313" key="2">
    <source>
        <dbReference type="Proteomes" id="UP000199520"/>
    </source>
</evidence>
<organism evidence="1 2">
    <name type="scientific">Pelosinus propionicus DSM 13327</name>
    <dbReference type="NCBI Taxonomy" id="1123291"/>
    <lineage>
        <taxon>Bacteria</taxon>
        <taxon>Bacillati</taxon>
        <taxon>Bacillota</taxon>
        <taxon>Negativicutes</taxon>
        <taxon>Selenomonadales</taxon>
        <taxon>Sporomusaceae</taxon>
        <taxon>Pelosinus</taxon>
    </lineage>
</organism>
<evidence type="ECO:0000313" key="1">
    <source>
        <dbReference type="EMBL" id="SFL50721.1"/>
    </source>
</evidence>
<dbReference type="EMBL" id="FOTS01000007">
    <property type="protein sequence ID" value="SFL50721.1"/>
    <property type="molecule type" value="Genomic_DNA"/>
</dbReference>
<proteinExistence type="predicted"/>
<dbReference type="Proteomes" id="UP000199520">
    <property type="component" value="Unassembled WGS sequence"/>
</dbReference>
<sequence length="42" mass="4759">MIQKKANVQKTLAFSVILTFIANKAKQSLKIREIILSILRTS</sequence>
<dbReference type="AlphaFoldDB" id="A0A1I4IAD3"/>
<keyword evidence="2" id="KW-1185">Reference proteome</keyword>
<name>A0A1I4IAD3_9FIRM</name>
<protein>
    <submittedName>
        <fullName evidence="1">Uncharacterized protein</fullName>
    </submittedName>
</protein>
<accession>A0A1I4IAD3</accession>